<dbReference type="OrthoDB" id="1696280at2759"/>
<dbReference type="CDD" id="cd06558">
    <property type="entry name" value="crotonase-like"/>
    <property type="match status" value="1"/>
</dbReference>
<evidence type="ECO:0000313" key="5">
    <source>
        <dbReference type="Proteomes" id="UP000789508"/>
    </source>
</evidence>
<comment type="caution">
    <text evidence="4">The sequence shown here is derived from an EMBL/GenBank/DDBJ whole genome shotgun (WGS) entry which is preliminary data.</text>
</comment>
<dbReference type="Pfam" id="PF00378">
    <property type="entry name" value="ECH_1"/>
    <property type="match status" value="1"/>
</dbReference>
<sequence length="245" mass="27581">MSSAKIISFPKHVDRPLITLQQEDELFIITMKDGENRFTVTFIEALFAALDEIERIRGDSTEPAALVTTGEGKFYSNGLDLEHALSTPNFFENYYLKFLIRLLTFPIPTVAAINGHAFAGGCMMALAHDYRVMRKDRGYICMNEVDIPSPLHPGMAAILRVKIANAKTFRDAILQGHRFNAQEALDREFVDLVAPGDQVIPKAKELAKKWSVKAGAGPIYGLLKKEMYTEIIRFMSITNWEQPKL</sequence>
<dbReference type="PANTHER" id="PTHR11941:SF75">
    <property type="entry name" value="ENOYL-COA HYDRATASE_ISOMERASE FAMILY PROTEIN"/>
    <property type="match status" value="1"/>
</dbReference>
<dbReference type="GO" id="GO:0006635">
    <property type="term" value="P:fatty acid beta-oxidation"/>
    <property type="evidence" value="ECO:0007669"/>
    <property type="project" value="TreeGrafter"/>
</dbReference>
<evidence type="ECO:0000256" key="1">
    <source>
        <dbReference type="ARBA" id="ARBA00000452"/>
    </source>
</evidence>
<keyword evidence="3" id="KW-0443">Lipid metabolism</keyword>
<name>A0A9N9GP93_9GLOM</name>
<dbReference type="Gene3D" id="3.90.226.10">
    <property type="entry name" value="2-enoyl-CoA Hydratase, Chain A, domain 1"/>
    <property type="match status" value="1"/>
</dbReference>
<comment type="catalytic activity">
    <reaction evidence="2">
        <text>a (3E)-enoyl-CoA = a 4-saturated (2E)-enoyl-CoA</text>
        <dbReference type="Rhea" id="RHEA:45228"/>
        <dbReference type="ChEBI" id="CHEBI:58521"/>
        <dbReference type="ChEBI" id="CHEBI:85097"/>
        <dbReference type="EC" id="5.3.3.8"/>
    </reaction>
</comment>
<keyword evidence="5" id="KW-1185">Reference proteome</keyword>
<proteinExistence type="predicted"/>
<accession>A0A9N9GP93</accession>
<dbReference type="InterPro" id="IPR001753">
    <property type="entry name" value="Enoyl-CoA_hydra/iso"/>
</dbReference>
<dbReference type="FunFam" id="3.90.226.10:FF:000049">
    <property type="entry name" value="Enoyl-CoA delta isomerase 3"/>
    <property type="match status" value="1"/>
</dbReference>
<dbReference type="Proteomes" id="UP000789508">
    <property type="component" value="Unassembled WGS sequence"/>
</dbReference>
<dbReference type="PANTHER" id="PTHR11941">
    <property type="entry name" value="ENOYL-COA HYDRATASE-RELATED"/>
    <property type="match status" value="1"/>
</dbReference>
<evidence type="ECO:0000256" key="2">
    <source>
        <dbReference type="ARBA" id="ARBA00000765"/>
    </source>
</evidence>
<reference evidence="4" key="1">
    <citation type="submission" date="2021-06" db="EMBL/GenBank/DDBJ databases">
        <authorList>
            <person name="Kallberg Y."/>
            <person name="Tangrot J."/>
            <person name="Rosling A."/>
        </authorList>
    </citation>
    <scope>NUCLEOTIDE SEQUENCE</scope>
    <source>
        <strain evidence="4">FL130A</strain>
    </source>
</reference>
<protein>
    <submittedName>
        <fullName evidence="4">13271_t:CDS:1</fullName>
    </submittedName>
</protein>
<gene>
    <name evidence="4" type="ORF">ALEPTO_LOCUS8925</name>
</gene>
<dbReference type="SUPFAM" id="SSF52096">
    <property type="entry name" value="ClpP/crotonase"/>
    <property type="match status" value="1"/>
</dbReference>
<dbReference type="InterPro" id="IPR029045">
    <property type="entry name" value="ClpP/crotonase-like_dom_sf"/>
</dbReference>
<evidence type="ECO:0000256" key="3">
    <source>
        <dbReference type="ARBA" id="ARBA00023098"/>
    </source>
</evidence>
<comment type="catalytic activity">
    <reaction evidence="1">
        <text>a (3Z)-enoyl-CoA = a 4-saturated (2E)-enoyl-CoA</text>
        <dbReference type="Rhea" id="RHEA:45900"/>
        <dbReference type="ChEBI" id="CHEBI:85097"/>
        <dbReference type="ChEBI" id="CHEBI:85489"/>
        <dbReference type="EC" id="5.3.3.8"/>
    </reaction>
</comment>
<dbReference type="GO" id="GO:0005777">
    <property type="term" value="C:peroxisome"/>
    <property type="evidence" value="ECO:0007669"/>
    <property type="project" value="TreeGrafter"/>
</dbReference>
<organism evidence="4 5">
    <name type="scientific">Ambispora leptoticha</name>
    <dbReference type="NCBI Taxonomy" id="144679"/>
    <lineage>
        <taxon>Eukaryota</taxon>
        <taxon>Fungi</taxon>
        <taxon>Fungi incertae sedis</taxon>
        <taxon>Mucoromycota</taxon>
        <taxon>Glomeromycotina</taxon>
        <taxon>Glomeromycetes</taxon>
        <taxon>Archaeosporales</taxon>
        <taxon>Ambisporaceae</taxon>
        <taxon>Ambispora</taxon>
    </lineage>
</organism>
<dbReference type="AlphaFoldDB" id="A0A9N9GP93"/>
<evidence type="ECO:0000313" key="4">
    <source>
        <dbReference type="EMBL" id="CAG8620020.1"/>
    </source>
</evidence>
<dbReference type="GO" id="GO:0004165">
    <property type="term" value="F:delta(3)-delta(2)-enoyl-CoA isomerase activity"/>
    <property type="evidence" value="ECO:0007669"/>
    <property type="project" value="UniProtKB-EC"/>
</dbReference>
<dbReference type="EMBL" id="CAJVPS010005926">
    <property type="protein sequence ID" value="CAG8620020.1"/>
    <property type="molecule type" value="Genomic_DNA"/>
</dbReference>